<dbReference type="SUPFAM" id="SSF49785">
    <property type="entry name" value="Galactose-binding domain-like"/>
    <property type="match status" value="1"/>
</dbReference>
<accession>A0A2U1LG49</accession>
<proteinExistence type="predicted"/>
<name>A0A2U1LG49_ARTAN</name>
<evidence type="ECO:0000256" key="4">
    <source>
        <dbReference type="ARBA" id="ARBA00022729"/>
    </source>
</evidence>
<dbReference type="Gene3D" id="2.60.120.260">
    <property type="entry name" value="Galactose-binding domain-like"/>
    <property type="match status" value="1"/>
</dbReference>
<dbReference type="OrthoDB" id="1851446at2759"/>
<organism evidence="7 8">
    <name type="scientific">Artemisia annua</name>
    <name type="common">Sweet wormwood</name>
    <dbReference type="NCBI Taxonomy" id="35608"/>
    <lineage>
        <taxon>Eukaryota</taxon>
        <taxon>Viridiplantae</taxon>
        <taxon>Streptophyta</taxon>
        <taxon>Embryophyta</taxon>
        <taxon>Tracheophyta</taxon>
        <taxon>Spermatophyta</taxon>
        <taxon>Magnoliopsida</taxon>
        <taxon>eudicotyledons</taxon>
        <taxon>Gunneridae</taxon>
        <taxon>Pentapetalae</taxon>
        <taxon>asterids</taxon>
        <taxon>campanulids</taxon>
        <taxon>Asterales</taxon>
        <taxon>Asteraceae</taxon>
        <taxon>Asteroideae</taxon>
        <taxon>Anthemideae</taxon>
        <taxon>Artemisiinae</taxon>
        <taxon>Artemisia</taxon>
    </lineage>
</organism>
<dbReference type="InterPro" id="IPR008979">
    <property type="entry name" value="Galactose-bd-like_sf"/>
</dbReference>
<dbReference type="InterPro" id="IPR052437">
    <property type="entry name" value="Pectin_Meth_Modulator"/>
</dbReference>
<comment type="subcellular location">
    <subcellularLocation>
        <location evidence="1">Secreted</location>
        <location evidence="1">Cell wall</location>
    </subcellularLocation>
</comment>
<dbReference type="AlphaFoldDB" id="A0A2U1LG49"/>
<dbReference type="FunFam" id="2.60.120.260:FF:000031">
    <property type="entry name" value="DUF642 family protein"/>
    <property type="match status" value="1"/>
</dbReference>
<evidence type="ECO:0000256" key="5">
    <source>
        <dbReference type="ARBA" id="ARBA00023180"/>
    </source>
</evidence>
<comment type="caution">
    <text evidence="7">The sequence shown here is derived from an EMBL/GenBank/DDBJ whole genome shotgun (WGS) entry which is preliminary data.</text>
</comment>
<dbReference type="Pfam" id="PF04862">
    <property type="entry name" value="DUF642"/>
    <property type="match status" value="2"/>
</dbReference>
<gene>
    <name evidence="7" type="ORF">CTI12_AA494250</name>
</gene>
<dbReference type="PANTHER" id="PTHR31265:SF62">
    <property type="entry name" value="GALACTOSE-BINDING-LIKE DOMAIN SUPERFAMILY"/>
    <property type="match status" value="1"/>
</dbReference>
<evidence type="ECO:0000313" key="8">
    <source>
        <dbReference type="Proteomes" id="UP000245207"/>
    </source>
</evidence>
<evidence type="ECO:0000259" key="6">
    <source>
        <dbReference type="Pfam" id="PF04862"/>
    </source>
</evidence>
<keyword evidence="3" id="KW-0964">Secreted</keyword>
<keyword evidence="4" id="KW-0732">Signal</keyword>
<evidence type="ECO:0000256" key="2">
    <source>
        <dbReference type="ARBA" id="ARBA00022512"/>
    </source>
</evidence>
<keyword evidence="2" id="KW-0134">Cell wall</keyword>
<evidence type="ECO:0000313" key="7">
    <source>
        <dbReference type="EMBL" id="PWA47966.1"/>
    </source>
</evidence>
<reference evidence="7 8" key="1">
    <citation type="journal article" date="2018" name="Mol. Plant">
        <title>The genome of Artemisia annua provides insight into the evolution of Asteraceae family and artemisinin biosynthesis.</title>
        <authorList>
            <person name="Shen Q."/>
            <person name="Zhang L."/>
            <person name="Liao Z."/>
            <person name="Wang S."/>
            <person name="Yan T."/>
            <person name="Shi P."/>
            <person name="Liu M."/>
            <person name="Fu X."/>
            <person name="Pan Q."/>
            <person name="Wang Y."/>
            <person name="Lv Z."/>
            <person name="Lu X."/>
            <person name="Zhang F."/>
            <person name="Jiang W."/>
            <person name="Ma Y."/>
            <person name="Chen M."/>
            <person name="Hao X."/>
            <person name="Li L."/>
            <person name="Tang Y."/>
            <person name="Lv G."/>
            <person name="Zhou Y."/>
            <person name="Sun X."/>
            <person name="Brodelius P.E."/>
            <person name="Rose J.K.C."/>
            <person name="Tang K."/>
        </authorList>
    </citation>
    <scope>NUCLEOTIDE SEQUENCE [LARGE SCALE GENOMIC DNA]</scope>
    <source>
        <strain evidence="8">cv. Huhao1</strain>
        <tissue evidence="7">Leaf</tissue>
    </source>
</reference>
<dbReference type="PANTHER" id="PTHR31265">
    <property type="entry name" value="OS02G0527500 PROTEIN-RELATED"/>
    <property type="match status" value="1"/>
</dbReference>
<dbReference type="Proteomes" id="UP000245207">
    <property type="component" value="Unassembled WGS sequence"/>
</dbReference>
<dbReference type="InterPro" id="IPR006946">
    <property type="entry name" value="DGR2-like_dom"/>
</dbReference>
<evidence type="ECO:0000256" key="3">
    <source>
        <dbReference type="ARBA" id="ARBA00022525"/>
    </source>
</evidence>
<dbReference type="EMBL" id="PKPP01009571">
    <property type="protein sequence ID" value="PWA47966.1"/>
    <property type="molecule type" value="Genomic_DNA"/>
</dbReference>
<sequence length="356" mass="38793">MQRETLLNNKPFLGLLPNGNFEEPPKATHMKKTVVLHKDAIPKWETSGFVEYIKGGPQPDGMYFPVAHGAHAIKLGNGATISQTIAVKTGSLYAITFGATRTCAQQQVLRVSIPPHSGELPLQTLYCSDGADVYAYGFTLNSTSVRLTFQNPSVKEDPKCGPIVDDVAIKELLPPRPTRFNLVKNGGFEEGPHGLSSSATGVLLPPRQQDITSPLPAWIIESLKAVKLIESKHFNVPNGVAAIELIAGRESAIAQIIRTVPNKLYTLSFTIGDAKNECHGDMMVEAYAGKDTLKAPFKSEGKGEWKMVSMKFKATSTRTRLSFYSSFYHTRVDDTVSLCGPVIDDVKVLTFSARGI</sequence>
<dbReference type="GO" id="GO:0005886">
    <property type="term" value="C:plasma membrane"/>
    <property type="evidence" value="ECO:0007669"/>
    <property type="project" value="TreeGrafter"/>
</dbReference>
<evidence type="ECO:0000256" key="1">
    <source>
        <dbReference type="ARBA" id="ARBA00004191"/>
    </source>
</evidence>
<keyword evidence="5" id="KW-0325">Glycoprotein</keyword>
<protein>
    <submittedName>
        <fullName evidence="7">Galactose-binding domain-like protein</fullName>
    </submittedName>
</protein>
<feature type="domain" description="DUF642" evidence="6">
    <location>
        <begin position="14"/>
        <end position="170"/>
    </location>
</feature>
<feature type="domain" description="DUF642" evidence="6">
    <location>
        <begin position="182"/>
        <end position="348"/>
    </location>
</feature>
<dbReference type="STRING" id="35608.A0A2U1LG49"/>
<keyword evidence="8" id="KW-1185">Reference proteome</keyword>